<proteinExistence type="predicted"/>
<keyword evidence="3" id="KW-1185">Reference proteome</keyword>
<feature type="region of interest" description="Disordered" evidence="1">
    <location>
        <begin position="1"/>
        <end position="58"/>
    </location>
</feature>
<evidence type="ECO:0000256" key="1">
    <source>
        <dbReference type="SAM" id="MobiDB-lite"/>
    </source>
</evidence>
<protein>
    <submittedName>
        <fullName evidence="2">Uncharacterized protein</fullName>
    </submittedName>
</protein>
<comment type="caution">
    <text evidence="2">The sequence shown here is derived from an EMBL/GenBank/DDBJ whole genome shotgun (WGS) entry which is preliminary data.</text>
</comment>
<reference evidence="2" key="1">
    <citation type="journal article" date="2022" name="bioRxiv">
        <title>Sequencing and chromosome-scale assembly of the giantPleurodeles waltlgenome.</title>
        <authorList>
            <person name="Brown T."/>
            <person name="Elewa A."/>
            <person name="Iarovenko S."/>
            <person name="Subramanian E."/>
            <person name="Araus A.J."/>
            <person name="Petzold A."/>
            <person name="Susuki M."/>
            <person name="Suzuki K.-i.T."/>
            <person name="Hayashi T."/>
            <person name="Toyoda A."/>
            <person name="Oliveira C."/>
            <person name="Osipova E."/>
            <person name="Leigh N.D."/>
            <person name="Simon A."/>
            <person name="Yun M.H."/>
        </authorList>
    </citation>
    <scope>NUCLEOTIDE SEQUENCE</scope>
    <source>
        <strain evidence="2">20211129_DDA</strain>
        <tissue evidence="2">Liver</tissue>
    </source>
</reference>
<evidence type="ECO:0000313" key="2">
    <source>
        <dbReference type="EMBL" id="KAJ1194364.1"/>
    </source>
</evidence>
<name>A0AAV7V2D8_PLEWA</name>
<dbReference type="AlphaFoldDB" id="A0AAV7V2D8"/>
<accession>A0AAV7V2D8</accession>
<dbReference type="EMBL" id="JANPWB010000004">
    <property type="protein sequence ID" value="KAJ1194364.1"/>
    <property type="molecule type" value="Genomic_DNA"/>
</dbReference>
<gene>
    <name evidence="2" type="ORF">NDU88_003653</name>
</gene>
<dbReference type="Proteomes" id="UP001066276">
    <property type="component" value="Chromosome 2_2"/>
</dbReference>
<evidence type="ECO:0000313" key="3">
    <source>
        <dbReference type="Proteomes" id="UP001066276"/>
    </source>
</evidence>
<organism evidence="2 3">
    <name type="scientific">Pleurodeles waltl</name>
    <name type="common">Iberian ribbed newt</name>
    <dbReference type="NCBI Taxonomy" id="8319"/>
    <lineage>
        <taxon>Eukaryota</taxon>
        <taxon>Metazoa</taxon>
        <taxon>Chordata</taxon>
        <taxon>Craniata</taxon>
        <taxon>Vertebrata</taxon>
        <taxon>Euteleostomi</taxon>
        <taxon>Amphibia</taxon>
        <taxon>Batrachia</taxon>
        <taxon>Caudata</taxon>
        <taxon>Salamandroidea</taxon>
        <taxon>Salamandridae</taxon>
        <taxon>Pleurodelinae</taxon>
        <taxon>Pleurodeles</taxon>
    </lineage>
</organism>
<feature type="compositionally biased region" description="Polar residues" evidence="1">
    <location>
        <begin position="1"/>
        <end position="11"/>
    </location>
</feature>
<sequence length="58" mass="6416">DHEQGQQQQADTEGLLAGAWHSDRSQSHQATACYRFSPGRERDSRKTGGLGEDTAEQE</sequence>
<feature type="non-terminal residue" evidence="2">
    <location>
        <position position="58"/>
    </location>
</feature>
<feature type="non-terminal residue" evidence="2">
    <location>
        <position position="1"/>
    </location>
</feature>